<evidence type="ECO:0000256" key="3">
    <source>
        <dbReference type="ARBA" id="ARBA00022692"/>
    </source>
</evidence>
<feature type="transmembrane region" description="Helical" evidence="6">
    <location>
        <begin position="276"/>
        <end position="296"/>
    </location>
</feature>
<dbReference type="OrthoDB" id="9800982at2"/>
<dbReference type="CDD" id="cd13128">
    <property type="entry name" value="MATE_Wzx_like"/>
    <property type="match status" value="1"/>
</dbReference>
<dbReference type="Pfam" id="PF01943">
    <property type="entry name" value="Polysacc_synt"/>
    <property type="match status" value="1"/>
</dbReference>
<feature type="transmembrane region" description="Helical" evidence="6">
    <location>
        <begin position="353"/>
        <end position="372"/>
    </location>
</feature>
<feature type="transmembrane region" description="Helical" evidence="6">
    <location>
        <begin position="128"/>
        <end position="149"/>
    </location>
</feature>
<proteinExistence type="predicted"/>
<dbReference type="GO" id="GO:0005886">
    <property type="term" value="C:plasma membrane"/>
    <property type="evidence" value="ECO:0007669"/>
    <property type="project" value="UniProtKB-SubCell"/>
</dbReference>
<dbReference type="AlphaFoldDB" id="A0A3N6PEM9"/>
<protein>
    <submittedName>
        <fullName evidence="7">Flippase</fullName>
    </submittedName>
</protein>
<name>A0A3N6PEM9_9CYAN</name>
<keyword evidence="4 6" id="KW-1133">Transmembrane helix</keyword>
<comment type="subcellular location">
    <subcellularLocation>
        <location evidence="1">Cell membrane</location>
        <topology evidence="1">Multi-pass membrane protein</topology>
    </subcellularLocation>
</comment>
<evidence type="ECO:0000256" key="1">
    <source>
        <dbReference type="ARBA" id="ARBA00004651"/>
    </source>
</evidence>
<dbReference type="Proteomes" id="UP000269154">
    <property type="component" value="Unassembled WGS sequence"/>
</dbReference>
<evidence type="ECO:0000313" key="7">
    <source>
        <dbReference type="EMBL" id="RQH47213.1"/>
    </source>
</evidence>
<feature type="transmembrane region" description="Helical" evidence="6">
    <location>
        <begin position="420"/>
        <end position="441"/>
    </location>
</feature>
<comment type="caution">
    <text evidence="7">The sequence shown here is derived from an EMBL/GenBank/DDBJ whole genome shotgun (WGS) entry which is preliminary data.</text>
</comment>
<evidence type="ECO:0000256" key="6">
    <source>
        <dbReference type="SAM" id="Phobius"/>
    </source>
</evidence>
<accession>A0A3N6PEM9</accession>
<dbReference type="InterPro" id="IPR050833">
    <property type="entry name" value="Poly_Biosynth_Transport"/>
</dbReference>
<feature type="transmembrane region" description="Helical" evidence="6">
    <location>
        <begin position="161"/>
        <end position="183"/>
    </location>
</feature>
<evidence type="ECO:0000256" key="4">
    <source>
        <dbReference type="ARBA" id="ARBA00022989"/>
    </source>
</evidence>
<feature type="transmembrane region" description="Helical" evidence="6">
    <location>
        <begin position="99"/>
        <end position="122"/>
    </location>
</feature>
<keyword evidence="5 6" id="KW-0472">Membrane</keyword>
<feature type="transmembrane region" description="Helical" evidence="6">
    <location>
        <begin position="58"/>
        <end position="78"/>
    </location>
</feature>
<gene>
    <name evidence="7" type="ORF">D5R40_09215</name>
</gene>
<feature type="transmembrane region" description="Helical" evidence="6">
    <location>
        <begin position="316"/>
        <end position="341"/>
    </location>
</feature>
<evidence type="ECO:0000256" key="2">
    <source>
        <dbReference type="ARBA" id="ARBA00022475"/>
    </source>
</evidence>
<evidence type="ECO:0000256" key="5">
    <source>
        <dbReference type="ARBA" id="ARBA00023136"/>
    </source>
</evidence>
<feature type="transmembrane region" description="Helical" evidence="6">
    <location>
        <begin position="392"/>
        <end position="413"/>
    </location>
</feature>
<dbReference type="EMBL" id="RCBY01000037">
    <property type="protein sequence ID" value="RQH47213.1"/>
    <property type="molecule type" value="Genomic_DNA"/>
</dbReference>
<evidence type="ECO:0000313" key="8">
    <source>
        <dbReference type="Proteomes" id="UP000269154"/>
    </source>
</evidence>
<sequence>MTQTSLPQTQENFNLNLIIKDVKVALILKLAGLTLTYLVQVFLARWMGKTEYGIYEYVISWSLLIAIPAGLGLPRTALRLIAEYQVKQDWGRLRGIVRGGWLLTVLTSFGLSLASTGLILLLNHYHTFAYATPLLIGIWLVPLQALVQLQLETARGMKDVTLAYAPSEVIWPILLLLGGWFFWHKNHALGSITTIELAMLMLAIALSFQFWQLWSKLNKEVEVTTPVYCYREWIDIALILLLQVGFKTILSQTDIVMVGSLIGPEQAGIYSAAVKTAIWVAFILQTINIVVAPVFTELYTQNDQQGLQNLVSKVTVWIFWFSLAIGSILIVFAQPVMGLFGPEFIVAHWQLKILVLGQMVNALCGSVGLLMVMTGHQNQAVVVYGYTALINIVLNGILIPIFGSIGAAIATGLTMAMSNIWLTVLVFRNLGIYSSVFYSFFQTEGDRQQ</sequence>
<organism evidence="7 8">
    <name type="scientific">Okeania hirsuta</name>
    <dbReference type="NCBI Taxonomy" id="1458930"/>
    <lineage>
        <taxon>Bacteria</taxon>
        <taxon>Bacillati</taxon>
        <taxon>Cyanobacteriota</taxon>
        <taxon>Cyanophyceae</taxon>
        <taxon>Oscillatoriophycideae</taxon>
        <taxon>Oscillatoriales</taxon>
        <taxon>Microcoleaceae</taxon>
        <taxon>Okeania</taxon>
    </lineage>
</organism>
<dbReference type="PANTHER" id="PTHR30250:SF11">
    <property type="entry name" value="O-ANTIGEN TRANSPORTER-RELATED"/>
    <property type="match status" value="1"/>
</dbReference>
<feature type="transmembrane region" description="Helical" evidence="6">
    <location>
        <begin position="189"/>
        <end position="211"/>
    </location>
</feature>
<keyword evidence="3 6" id="KW-0812">Transmembrane</keyword>
<reference evidence="7 8" key="1">
    <citation type="journal article" date="2018" name="ACS Chem. Biol.">
        <title>Ketoreductase domain dysfunction expands chemodiversity: malyngamide biosynthesis in the cyanobacterium Okeania hirsuta.</title>
        <authorList>
            <person name="Moss N.A."/>
            <person name="Leao T."/>
            <person name="Rankin M."/>
            <person name="McCullough T.M."/>
            <person name="Qu P."/>
            <person name="Korobeynikov A."/>
            <person name="Smith J.L."/>
            <person name="Gerwick L."/>
            <person name="Gerwick W.H."/>
        </authorList>
    </citation>
    <scope>NUCLEOTIDE SEQUENCE [LARGE SCALE GENOMIC DNA]</scope>
    <source>
        <strain evidence="7 8">PAB10Feb10-1</strain>
    </source>
</reference>
<feature type="transmembrane region" description="Helical" evidence="6">
    <location>
        <begin position="26"/>
        <end position="46"/>
    </location>
</feature>
<keyword evidence="8" id="KW-1185">Reference proteome</keyword>
<dbReference type="PANTHER" id="PTHR30250">
    <property type="entry name" value="PST FAMILY PREDICTED COLANIC ACID TRANSPORTER"/>
    <property type="match status" value="1"/>
</dbReference>
<keyword evidence="2" id="KW-1003">Cell membrane</keyword>
<dbReference type="RefSeq" id="WP_124154529.1">
    <property type="nucleotide sequence ID" value="NZ_CAWOLW010000301.1"/>
</dbReference>
<dbReference type="InterPro" id="IPR002797">
    <property type="entry name" value="Polysacc_synth"/>
</dbReference>